<name>A0ABU3P921_9BURK</name>
<dbReference type="SUPFAM" id="SSF52518">
    <property type="entry name" value="Thiamin diphosphate-binding fold (THDP-binding)"/>
    <property type="match status" value="2"/>
</dbReference>
<dbReference type="Gene3D" id="1.10.287.1150">
    <property type="entry name" value="TPP helical domain"/>
    <property type="match status" value="1"/>
</dbReference>
<dbReference type="InterPro" id="IPR011603">
    <property type="entry name" value="2oxoglutarate_DH_E1"/>
</dbReference>
<feature type="domain" description="Transketolase-like pyrimidine-binding" evidence="7">
    <location>
        <begin position="543"/>
        <end position="740"/>
    </location>
</feature>
<dbReference type="GO" id="GO:0004591">
    <property type="term" value="F:oxoglutarate dehydrogenase (succinyl-transferring) activity"/>
    <property type="evidence" value="ECO:0007669"/>
    <property type="project" value="UniProtKB-EC"/>
</dbReference>
<dbReference type="Gene3D" id="3.40.50.970">
    <property type="match status" value="1"/>
</dbReference>
<dbReference type="PANTHER" id="PTHR23152:SF4">
    <property type="entry name" value="2-OXOADIPATE DEHYDROGENASE COMPLEX COMPONENT E1"/>
    <property type="match status" value="1"/>
</dbReference>
<accession>A0ABU3P921</accession>
<dbReference type="PIRSF" id="PIRSF000157">
    <property type="entry name" value="Oxoglu_dh_E1"/>
    <property type="match status" value="1"/>
</dbReference>
<sequence length="891" mass="96840">MTTARPEGRGGVEHTPMFLLGEQLITARPGLRLALQSLVEAYREQGHRCATLDPLGLASPVDPAQLDAAQFGLKLDEPTHELGAERASAQLAGHSWVLAASDVGDLQARLRACYCGEMTLDASAVRNPTRREWLFAAMEAEAPPDLQQREQALALLERLVAAQCWEQHAANSFPQGKRFSLQGLEALLPLLDAVLEAACAHGVEQVMMGMPHRGRLNVLVNLLGLPPERVLAAFELLTPASGKDSADGNDLIYHRGAERVLQTPHGPLRLRLADNPSHLQSVQPVICGMTRASQDGDDGPQRRRAMALLLHGDAALAGQGVVMETLMLAHKQGYGIGGAVHIVINNQVGFTEAQQPDAQAPRYCTDVARMIDAPVLRVNADAPELLARAAALALAYRSRFSADVFIDLVGYRRLGHSESDVPELSSPLRQACIKATPTVVERFARRLQAAGWLPGGDIATVLAPRQERALSLFSGAGQVPPEQPAPLPRALEGDARHPLPDQGDHAAMVEAMVALPPGFLPHPMVRTLIEDWRSMAGDRWQPVDWRFAENMAYASLLRAGVGIRISGMDVQRGTFFHRLAVWQGQTAAGGLPVRHVPLAALEQPGARFEVYNSPLSEEAVLGFEYGYSLCAGRRLVIWEAQFGDFVNGAQVFADQYIASGAAKWGRDSALVVLLPHGHEGVGPEHSNGFLGRWLALCAEENLRVACPSTSAQWFHLLRRQALDPERRPLIVMTPKAVLHEEPGSHAPLQAMLEGSFQPLLPDPDAPAARQVERVVLCSGKLFYDLVRGRRRLGGRSRTLLLRLEQLYPLDVQGLHRVLAALPWLGELVWAQEEQLRQGAWPFVRDDLQQACPAGVELRCVAAPSTATGAASTLQAQRAIQQALVEQALGWG</sequence>
<comment type="cofactor">
    <cofactor evidence="1">
        <name>thiamine diphosphate</name>
        <dbReference type="ChEBI" id="CHEBI:58937"/>
    </cofactor>
</comment>
<keyword evidence="5" id="KW-0786">Thiamine pyrophosphate</keyword>
<dbReference type="InterPro" id="IPR005475">
    <property type="entry name" value="Transketolase-like_Pyr-bd"/>
</dbReference>
<dbReference type="InterPro" id="IPR042179">
    <property type="entry name" value="KGD_C_sf"/>
</dbReference>
<dbReference type="EMBL" id="JAVXZY010000002">
    <property type="protein sequence ID" value="MDT8999066.1"/>
    <property type="molecule type" value="Genomic_DNA"/>
</dbReference>
<dbReference type="SMART" id="SM00861">
    <property type="entry name" value="Transket_pyr"/>
    <property type="match status" value="1"/>
</dbReference>
<dbReference type="EC" id="1.2.4.2" evidence="3"/>
<protein>
    <recommendedName>
        <fullName evidence="3">oxoglutarate dehydrogenase (succinyl-transferring)</fullName>
        <ecNumber evidence="3">1.2.4.2</ecNumber>
    </recommendedName>
</protein>
<evidence type="ECO:0000256" key="4">
    <source>
        <dbReference type="ARBA" id="ARBA00023002"/>
    </source>
</evidence>
<dbReference type="PANTHER" id="PTHR23152">
    <property type="entry name" value="2-OXOGLUTARATE DEHYDROGENASE"/>
    <property type="match status" value="1"/>
</dbReference>
<dbReference type="Gene3D" id="3.40.50.12470">
    <property type="match status" value="1"/>
</dbReference>
<evidence type="ECO:0000256" key="2">
    <source>
        <dbReference type="ARBA" id="ARBA00003906"/>
    </source>
</evidence>
<comment type="function">
    <text evidence="2">E1 component of the 2-oxoglutarate dehydrogenase (OGDH) complex which catalyzes the decarboxylation of 2-oxoglutarate, the first step in the conversion of 2-oxoglutarate to succinyl-CoA and CO(2).</text>
</comment>
<feature type="region of interest" description="Disordered" evidence="6">
    <location>
        <begin position="474"/>
        <end position="494"/>
    </location>
</feature>
<evidence type="ECO:0000313" key="8">
    <source>
        <dbReference type="EMBL" id="MDT8999066.1"/>
    </source>
</evidence>
<dbReference type="InterPro" id="IPR031717">
    <property type="entry name" value="ODO-1/KGD_C"/>
</dbReference>
<organism evidence="8 9">
    <name type="scientific">Roseateles aquae</name>
    <dbReference type="NCBI Taxonomy" id="3077235"/>
    <lineage>
        <taxon>Bacteria</taxon>
        <taxon>Pseudomonadati</taxon>
        <taxon>Pseudomonadota</taxon>
        <taxon>Betaproteobacteria</taxon>
        <taxon>Burkholderiales</taxon>
        <taxon>Sphaerotilaceae</taxon>
        <taxon>Roseateles</taxon>
    </lineage>
</organism>
<evidence type="ECO:0000256" key="3">
    <source>
        <dbReference type="ARBA" id="ARBA00012280"/>
    </source>
</evidence>
<dbReference type="Pfam" id="PF02779">
    <property type="entry name" value="Transket_pyr"/>
    <property type="match status" value="1"/>
</dbReference>
<comment type="caution">
    <text evidence="8">The sequence shown here is derived from an EMBL/GenBank/DDBJ whole genome shotgun (WGS) entry which is preliminary data.</text>
</comment>
<reference evidence="8" key="1">
    <citation type="submission" date="2023-09" db="EMBL/GenBank/DDBJ databases">
        <title>Paucibacter sp. APW11 Genome sequencing and assembly.</title>
        <authorList>
            <person name="Kim I."/>
        </authorList>
    </citation>
    <scope>NUCLEOTIDE SEQUENCE</scope>
    <source>
        <strain evidence="8">APW11</strain>
    </source>
</reference>
<evidence type="ECO:0000259" key="7">
    <source>
        <dbReference type="SMART" id="SM00861"/>
    </source>
</evidence>
<evidence type="ECO:0000256" key="6">
    <source>
        <dbReference type="SAM" id="MobiDB-lite"/>
    </source>
</evidence>
<proteinExistence type="predicted"/>
<dbReference type="NCBIfam" id="NF006914">
    <property type="entry name" value="PRK09404.1"/>
    <property type="match status" value="1"/>
</dbReference>
<evidence type="ECO:0000256" key="1">
    <source>
        <dbReference type="ARBA" id="ARBA00001964"/>
    </source>
</evidence>
<keyword evidence="9" id="KW-1185">Reference proteome</keyword>
<keyword evidence="4 8" id="KW-0560">Oxidoreductase</keyword>
<evidence type="ECO:0000313" key="9">
    <source>
        <dbReference type="Proteomes" id="UP001246372"/>
    </source>
</evidence>
<evidence type="ECO:0000256" key="5">
    <source>
        <dbReference type="ARBA" id="ARBA00023052"/>
    </source>
</evidence>
<dbReference type="InterPro" id="IPR001017">
    <property type="entry name" value="DH_E1"/>
</dbReference>
<dbReference type="Gene3D" id="3.40.50.11610">
    <property type="entry name" value="Multifunctional 2-oxoglutarate metabolism enzyme, C-terminal domain"/>
    <property type="match status" value="1"/>
</dbReference>
<dbReference type="Proteomes" id="UP001246372">
    <property type="component" value="Unassembled WGS sequence"/>
</dbReference>
<dbReference type="InterPro" id="IPR029061">
    <property type="entry name" value="THDP-binding"/>
</dbReference>
<dbReference type="Pfam" id="PF16870">
    <property type="entry name" value="OxoGdeHyase_C"/>
    <property type="match status" value="1"/>
</dbReference>
<dbReference type="Pfam" id="PF00676">
    <property type="entry name" value="E1_dh"/>
    <property type="match status" value="1"/>
</dbReference>
<gene>
    <name evidence="8" type="ORF">RQP53_07285</name>
</gene>
<dbReference type="RefSeq" id="WP_315649555.1">
    <property type="nucleotide sequence ID" value="NZ_JAVXZY010000002.1"/>
</dbReference>